<dbReference type="Gene3D" id="3.90.550.10">
    <property type="entry name" value="Spore Coat Polysaccharide Biosynthesis Protein SpsA, Chain A"/>
    <property type="match status" value="1"/>
</dbReference>
<dbReference type="InterPro" id="IPR029044">
    <property type="entry name" value="Nucleotide-diphossugar_trans"/>
</dbReference>
<dbReference type="PANTHER" id="PTHR43179:SF7">
    <property type="entry name" value="RHAMNOSYLTRANSFERASE WBBL"/>
    <property type="match status" value="1"/>
</dbReference>
<dbReference type="AlphaFoldDB" id="A0A3D0KAX6"/>
<dbReference type="InterPro" id="IPR001173">
    <property type="entry name" value="Glyco_trans_2-like"/>
</dbReference>
<evidence type="ECO:0000259" key="1">
    <source>
        <dbReference type="Pfam" id="PF00535"/>
    </source>
</evidence>
<feature type="domain" description="Glycosyltransferase 2-like" evidence="1">
    <location>
        <begin position="364"/>
        <end position="486"/>
    </location>
</feature>
<protein>
    <recommendedName>
        <fullName evidence="1">Glycosyltransferase 2-like domain-containing protein</fullName>
    </recommendedName>
</protein>
<dbReference type="Pfam" id="PF00535">
    <property type="entry name" value="Glycos_transf_2"/>
    <property type="match status" value="1"/>
</dbReference>
<accession>A0A3D0KAX6</accession>
<comment type="caution">
    <text evidence="2">The sequence shown here is derived from an EMBL/GenBank/DDBJ whole genome shotgun (WGS) entry which is preliminary data.</text>
</comment>
<dbReference type="SUPFAM" id="SSF53448">
    <property type="entry name" value="Nucleotide-diphospho-sugar transferases"/>
    <property type="match status" value="1"/>
</dbReference>
<dbReference type="PANTHER" id="PTHR43179">
    <property type="entry name" value="RHAMNOSYLTRANSFERASE WBBL"/>
    <property type="match status" value="1"/>
</dbReference>
<organism evidence="2">
    <name type="scientific">Halomonas campaniensis</name>
    <dbReference type="NCBI Taxonomy" id="213554"/>
    <lineage>
        <taxon>Bacteria</taxon>
        <taxon>Pseudomonadati</taxon>
        <taxon>Pseudomonadota</taxon>
        <taxon>Gammaproteobacteria</taxon>
        <taxon>Oceanospirillales</taxon>
        <taxon>Halomonadaceae</taxon>
        <taxon>Halomonas</taxon>
    </lineage>
</organism>
<reference evidence="2" key="1">
    <citation type="journal article" date="2018" name="Nat. Biotechnol.">
        <title>A standardized bacterial taxonomy based on genome phylogeny substantially revises the tree of life.</title>
        <authorList>
            <person name="Parks D.H."/>
            <person name="Chuvochina M."/>
            <person name="Waite D.W."/>
            <person name="Rinke C."/>
            <person name="Skarshewski A."/>
            <person name="Chaumeil P.A."/>
            <person name="Hugenholtz P."/>
        </authorList>
    </citation>
    <scope>NUCLEOTIDE SEQUENCE [LARGE SCALE GENOMIC DNA]</scope>
    <source>
        <strain evidence="2">UBA11284</strain>
    </source>
</reference>
<dbReference type="EMBL" id="DOTR01000004">
    <property type="protein sequence ID" value="HCA00646.1"/>
    <property type="molecule type" value="Genomic_DNA"/>
</dbReference>
<sequence length="631" mass="70154">MVNTWKGMLMFNMSSAKKGEGKYKVVKHNIVNSPYTLKVKGKTVGAVKVDELVKAGGKYRIEGWVSALDDNLSLDIRSGDILINTTFSHKIRNDVAQSMQASNPALLSQGFLLDWEDSELTVSKGALELVCRFGSGMDPVTFTLPDVTTFTDTTERLPETSSIDGQVETTSQTLLPAFLTSANWQTPDPLKAAAHIDSFGLIPSRCGLMAGWMVAQPGWEMWGVDSQGNVLNLASALRYQREDIVSLFRDTFGQRTVDAGFVTQWPYPISITDTVGIVAYHPESKRAFEVMRNQAVEVPNEPEGYARWAFTVPTPAEKFNERLNGWEGELIETMLAERSRAFSHDEKAPDVMTLGKVPESPDISLIIPLYSRWDFVEHQLLAFSKDTTLLETTEIIYVVDDPRILTAISNEVENLHRLYNVPFKVVWGHRNRGFSGANNLGVSVSRGRQVLLLNSDAFPTSPGWANQLSTLLDENPQYGLLGARLLNPEGGLQHAGMVFFYSQSWQVWLNKHPLAGLAPELDDVPEGAQIVDKPAVTGACVIMQRSLYDQLGGLDEGYLIGDFEDSDLCLKVLSEGYQLGYVPGVSLVHLERQSFSSLGDTSFRTLVVRFNAWRHTKRWGKQIQSVMQSFS</sequence>
<proteinExistence type="predicted"/>
<gene>
    <name evidence="2" type="ORF">DEO68_00355</name>
</gene>
<name>A0A3D0KAX6_9GAMM</name>
<evidence type="ECO:0000313" key="2">
    <source>
        <dbReference type="EMBL" id="HCA00646.1"/>
    </source>
</evidence>